<evidence type="ECO:0000313" key="4">
    <source>
        <dbReference type="Proteomes" id="UP001242995"/>
    </source>
</evidence>
<keyword evidence="3" id="KW-1185">Reference proteome</keyword>
<name>A0AAW8D2M1_9MICC</name>
<organism evidence="1 4">
    <name type="scientific">Arthrobacter bambusae</name>
    <dbReference type="NCBI Taxonomy" id="1338426"/>
    <lineage>
        <taxon>Bacteria</taxon>
        <taxon>Bacillati</taxon>
        <taxon>Actinomycetota</taxon>
        <taxon>Actinomycetes</taxon>
        <taxon>Micrococcales</taxon>
        <taxon>Micrococcaceae</taxon>
        <taxon>Arthrobacter</taxon>
    </lineage>
</organism>
<evidence type="ECO:0000313" key="2">
    <source>
        <dbReference type="EMBL" id="MDQ0180201.1"/>
    </source>
</evidence>
<protein>
    <submittedName>
        <fullName evidence="1">Uncharacterized protein</fullName>
    </submittedName>
</protein>
<dbReference type="RefSeq" id="WP_306958766.1">
    <property type="nucleotide sequence ID" value="NZ_JAUSRG010000001.1"/>
</dbReference>
<dbReference type="EMBL" id="JAUSTF010000002">
    <property type="protein sequence ID" value="MDQ0180201.1"/>
    <property type="molecule type" value="Genomic_DNA"/>
</dbReference>
<accession>A0AAW8D2M1</accession>
<dbReference type="Proteomes" id="UP001230951">
    <property type="component" value="Unassembled WGS sequence"/>
</dbReference>
<dbReference type="AlphaFoldDB" id="A0AAW8D2M1"/>
<sequence>MGYNTDFSGTLAVTPPLNEHERAYLEDFAGTRQTDPDHGPLVVDKSWSFGGNTPHDGKPEIWCHWVADDDGNLVWDEGEKTYNHDQWLVWIIEHLFGPESRAYVGEHLNNDPRLAHFTHDHVVDGIVEARGEESDDMWRIKVVQNVVKVQRPEIVYPD</sequence>
<comment type="caution">
    <text evidence="1">The sequence shown here is derived from an EMBL/GenBank/DDBJ whole genome shotgun (WGS) entry which is preliminary data.</text>
</comment>
<evidence type="ECO:0000313" key="3">
    <source>
        <dbReference type="Proteomes" id="UP001230951"/>
    </source>
</evidence>
<dbReference type="EMBL" id="JAUSRG010000001">
    <property type="protein sequence ID" value="MDP9903146.1"/>
    <property type="molecule type" value="Genomic_DNA"/>
</dbReference>
<evidence type="ECO:0000313" key="1">
    <source>
        <dbReference type="EMBL" id="MDP9903146.1"/>
    </source>
</evidence>
<gene>
    <name evidence="1" type="ORF">J2S90_000086</name>
    <name evidence="2" type="ORF">J2S93_001617</name>
</gene>
<reference evidence="1 3" key="1">
    <citation type="submission" date="2023-07" db="EMBL/GenBank/DDBJ databases">
        <title>Sorghum-associated microbial communities from plants grown in Nebraska, USA.</title>
        <authorList>
            <person name="Schachtman D."/>
        </authorList>
    </citation>
    <scope>NUCLEOTIDE SEQUENCE</scope>
    <source>
        <strain evidence="1">DS1006</strain>
        <strain evidence="2 3">DS1016</strain>
    </source>
</reference>
<proteinExistence type="predicted"/>
<dbReference type="Proteomes" id="UP001242995">
    <property type="component" value="Unassembled WGS sequence"/>
</dbReference>